<evidence type="ECO:0000313" key="2">
    <source>
        <dbReference type="EMBL" id="TBU31855.1"/>
    </source>
</evidence>
<dbReference type="EMBL" id="ML143397">
    <property type="protein sequence ID" value="TBU31855.1"/>
    <property type="molecule type" value="Genomic_DNA"/>
</dbReference>
<proteinExistence type="predicted"/>
<accession>A0A4Q9MVX6</accession>
<dbReference type="Proteomes" id="UP000292957">
    <property type="component" value="Unassembled WGS sequence"/>
</dbReference>
<organism evidence="2">
    <name type="scientific">Dichomitus squalens</name>
    <dbReference type="NCBI Taxonomy" id="114155"/>
    <lineage>
        <taxon>Eukaryota</taxon>
        <taxon>Fungi</taxon>
        <taxon>Dikarya</taxon>
        <taxon>Basidiomycota</taxon>
        <taxon>Agaricomycotina</taxon>
        <taxon>Agaricomycetes</taxon>
        <taxon>Polyporales</taxon>
        <taxon>Polyporaceae</taxon>
        <taxon>Dichomitus</taxon>
    </lineage>
</organism>
<dbReference type="PANTHER" id="PTHR33119:SF1">
    <property type="entry name" value="FE2OG DIOXYGENASE DOMAIN-CONTAINING PROTEIN"/>
    <property type="match status" value="1"/>
</dbReference>
<evidence type="ECO:0000259" key="1">
    <source>
        <dbReference type="Pfam" id="PF14033"/>
    </source>
</evidence>
<feature type="domain" description="DUF4246" evidence="1">
    <location>
        <begin position="4"/>
        <end position="74"/>
    </location>
</feature>
<gene>
    <name evidence="2" type="ORF">BD311DRAFT_775810</name>
</gene>
<dbReference type="InterPro" id="IPR025340">
    <property type="entry name" value="DUF4246"/>
</dbReference>
<name>A0A4Q9MVX6_9APHY</name>
<dbReference type="OrthoDB" id="2801235at2759"/>
<protein>
    <recommendedName>
        <fullName evidence="1">DUF4246 domain-containing protein</fullName>
    </recommendedName>
</protein>
<dbReference type="AlphaFoldDB" id="A0A4Q9MVX6"/>
<dbReference type="InterPro" id="IPR049192">
    <property type="entry name" value="DUF4246_C"/>
</dbReference>
<dbReference type="Pfam" id="PF14033">
    <property type="entry name" value="DUF4246"/>
    <property type="match status" value="1"/>
</dbReference>
<dbReference type="PANTHER" id="PTHR33119">
    <property type="entry name" value="IFI3P"/>
    <property type="match status" value="1"/>
</dbReference>
<sequence>MPYINDDNRGWRWAYEFADREALNQELGSIVAKEGKCVVFPNIYQYRVQPFELADNTKPGYRKILCFFLVDPFTKGVVRGMADYALMGTITKEDAHCRNG</sequence>
<reference evidence="2" key="1">
    <citation type="submission" date="2019-01" db="EMBL/GenBank/DDBJ databases">
        <title>Draft genome sequences of three monokaryotic isolates of the white-rot basidiomycete fungus Dichomitus squalens.</title>
        <authorList>
            <consortium name="DOE Joint Genome Institute"/>
            <person name="Lopez S.C."/>
            <person name="Andreopoulos B."/>
            <person name="Pangilinan J."/>
            <person name="Lipzen A."/>
            <person name="Riley R."/>
            <person name="Ahrendt S."/>
            <person name="Ng V."/>
            <person name="Barry K."/>
            <person name="Daum C."/>
            <person name="Grigoriev I.V."/>
            <person name="Hilden K.S."/>
            <person name="Makela M.R."/>
            <person name="de Vries R.P."/>
        </authorList>
    </citation>
    <scope>NUCLEOTIDE SEQUENCE [LARGE SCALE GENOMIC DNA]</scope>
    <source>
        <strain evidence="2">OM18370.1</strain>
    </source>
</reference>